<dbReference type="RefSeq" id="XP_033687879.1">
    <property type="nucleotide sequence ID" value="XM_033835239.1"/>
</dbReference>
<accession>A0A6A6IQP5</accession>
<reference evidence="1" key="1">
    <citation type="journal article" date="2020" name="Stud. Mycol.">
        <title>101 Dothideomycetes genomes: a test case for predicting lifestyles and emergence of pathogens.</title>
        <authorList>
            <person name="Haridas S."/>
            <person name="Albert R."/>
            <person name="Binder M."/>
            <person name="Bloem J."/>
            <person name="Labutti K."/>
            <person name="Salamov A."/>
            <person name="Andreopoulos B."/>
            <person name="Baker S."/>
            <person name="Barry K."/>
            <person name="Bills G."/>
            <person name="Bluhm B."/>
            <person name="Cannon C."/>
            <person name="Castanera R."/>
            <person name="Culley D."/>
            <person name="Daum C."/>
            <person name="Ezra D."/>
            <person name="Gonzalez J."/>
            <person name="Henrissat B."/>
            <person name="Kuo A."/>
            <person name="Liang C."/>
            <person name="Lipzen A."/>
            <person name="Lutzoni F."/>
            <person name="Magnuson J."/>
            <person name="Mondo S."/>
            <person name="Nolan M."/>
            <person name="Ohm R."/>
            <person name="Pangilinan J."/>
            <person name="Park H.-J."/>
            <person name="Ramirez L."/>
            <person name="Alfaro M."/>
            <person name="Sun H."/>
            <person name="Tritt A."/>
            <person name="Yoshinaga Y."/>
            <person name="Zwiers L.-H."/>
            <person name="Turgeon B."/>
            <person name="Goodwin S."/>
            <person name="Spatafora J."/>
            <person name="Crous P."/>
            <person name="Grigoriev I."/>
        </authorList>
    </citation>
    <scope>NUCLEOTIDE SEQUENCE</scope>
    <source>
        <strain evidence="1">CBS 122368</strain>
    </source>
</reference>
<dbReference type="Proteomes" id="UP000800094">
    <property type="component" value="Unassembled WGS sequence"/>
</dbReference>
<proteinExistence type="predicted"/>
<keyword evidence="2" id="KW-1185">Reference proteome</keyword>
<evidence type="ECO:0000313" key="1">
    <source>
        <dbReference type="EMBL" id="KAF2252875.1"/>
    </source>
</evidence>
<dbReference type="OrthoDB" id="4455544at2759"/>
<sequence>MNRTSSPSAPTDSAQDATVDQILDLLATVYWKGLDREICEVVLAFQEIEQHQPSPTPYERDIADISGHNFKQFCTLLTPYVEGDETFNSAQLYSRSIELAKTHLKSDYEESRGRYLLQALGLLDIDVLHDSMDDPTIGRQNHDPHGEVLSIPGDTPILFREMRCEICEEPLREYFYYECEQGCKSSISNLYIEDKKGNAVDGTALLDDLRPPVRLCVACVTNTDRLEQCKRQHCRKVIHSRVGIKGLSNFRARLRDMEFAKGGSTRPHLKKTAYKLVDPSHFANAGPIHFALTMGPLMIENGLRPIRNAQISCRPLPSLRFGPPQIQIISSERDATAASEGTAFTGYMYDDKNSGKRVLETLYKPEKNRRFLASGKKVCGGAFSGHNARFSEGEKEIIRALLNAKSAFRVNATAVGWVGRARKQLHELSQPILDAIEATFGQEINIYLKHFAKVLADTGNRLDWDLRSNNCQEFSTTLLKGLQIGGIFHALPKSFLDDAEATNKKDWTIPRYAMSFGPRIDTPIALLRPQPRSIILNFYRRKRDKCDIIEFGETYRTKPFAFSTESWEVLDGIEDMGAMKMSLVDALWSIPRDSVSILHSHLLRPSSKYANAQYEALTAEQWVQNRLRVLHQLDVFTSLSGGLVSALMEQSAEKRHLLSESFSPSAEEFGIIHAEEKIVKMGTVRGHLIYFVSGRERNWHKQEMKHFIRKLIH</sequence>
<organism evidence="1 2">
    <name type="scientific">Trematosphaeria pertusa</name>
    <dbReference type="NCBI Taxonomy" id="390896"/>
    <lineage>
        <taxon>Eukaryota</taxon>
        <taxon>Fungi</taxon>
        <taxon>Dikarya</taxon>
        <taxon>Ascomycota</taxon>
        <taxon>Pezizomycotina</taxon>
        <taxon>Dothideomycetes</taxon>
        <taxon>Pleosporomycetidae</taxon>
        <taxon>Pleosporales</taxon>
        <taxon>Massarineae</taxon>
        <taxon>Trematosphaeriaceae</taxon>
        <taxon>Trematosphaeria</taxon>
    </lineage>
</organism>
<dbReference type="EMBL" id="ML987191">
    <property type="protein sequence ID" value="KAF2252875.1"/>
    <property type="molecule type" value="Genomic_DNA"/>
</dbReference>
<gene>
    <name evidence="1" type="ORF">BU26DRAFT_601100</name>
</gene>
<dbReference type="GeneID" id="54588569"/>
<name>A0A6A6IQP5_9PLEO</name>
<protein>
    <submittedName>
        <fullName evidence="1">Uncharacterized protein</fullName>
    </submittedName>
</protein>
<dbReference type="AlphaFoldDB" id="A0A6A6IQP5"/>
<evidence type="ECO:0000313" key="2">
    <source>
        <dbReference type="Proteomes" id="UP000800094"/>
    </source>
</evidence>